<comment type="caution">
    <text evidence="2">The sequence shown here is derived from an EMBL/GenBank/DDBJ whole genome shotgun (WGS) entry which is preliminary data.</text>
</comment>
<dbReference type="Proteomes" id="UP001498398">
    <property type="component" value="Unassembled WGS sequence"/>
</dbReference>
<dbReference type="CDD" id="cd00866">
    <property type="entry name" value="PEBP_euk"/>
    <property type="match status" value="1"/>
</dbReference>
<protein>
    <submittedName>
        <fullName evidence="2">Mitochondrial 54S ribosomal protein YmL35</fullName>
    </submittedName>
</protein>
<name>A0ABR1JVI4_9AGAR</name>
<dbReference type="Gene3D" id="1.20.58.1180">
    <property type="match status" value="1"/>
</dbReference>
<dbReference type="Pfam" id="PF01161">
    <property type="entry name" value="PBP"/>
    <property type="match status" value="1"/>
</dbReference>
<dbReference type="PANTHER" id="PTHR11362:SF82">
    <property type="entry name" value="PHOSPHATIDYLETHANOLAMINE-BINDING PROTEIN 4"/>
    <property type="match status" value="1"/>
</dbReference>
<gene>
    <name evidence="2" type="primary">MRPL35</name>
    <name evidence="2" type="ORF">VKT23_002905</name>
</gene>
<evidence type="ECO:0000313" key="2">
    <source>
        <dbReference type="EMBL" id="KAK7468389.1"/>
    </source>
</evidence>
<accession>A0ABR1JVI4</accession>
<feature type="compositionally biased region" description="Low complexity" evidence="1">
    <location>
        <begin position="26"/>
        <end position="44"/>
    </location>
</feature>
<sequence length="607" mass="68822">MLGLRRVRIRQLQAVARNANCLIRASSTSSTTPDTPPDVSNPNVALKHHGPSRLLTPSLLKPVQRKPDALPKPIAPTSSEGEPKISLSPSLHPSKRPALSRKLRANLTRSQKPRPNKTSQFYAAVAEGTKPTKKRVRAIRRRLKILPKKRPEISLEKPRQWNRPLAEGVLPAYDEALRFIYKDSKSIKAEVKEWRGKVESMEKVVEGKKKALKEIEAKEGVSAKDSIKEVQVVGEDGSEVTQKEIVNQNVWNAKLEADDADKKLDGMREKLNVLQVQGEVNLPKVRWEVANAMANMRAPSHRHLVEQRWRQDGKLDLLMERIYQMNIVPDVLPSIHPTVDLDVTVSLPSSRMLRSRKKVLLTEPGKFILPHQTLKPPLLFPHPYHTDTRLYTLLMVDPDVPHPSEATFTTYLHWLQPNIPLSALTMHGALKGINTHTRYVPPHPQKGTPYHRYTIMLLQQPPKDERGYSRNVEAESGKEVVQRLKQTRELGKEPELVTTSKHLDIPIIPDSARLGFDVRAFCKEYGLSLNANWKTRDTGARKGSWGGGAVHMFRQVWDESVGGIYEVFFGKQEPRYGLPPKYNPYKELKGRRKYVLQGQGQGQENKA</sequence>
<keyword evidence="2" id="KW-0689">Ribosomal protein</keyword>
<dbReference type="PANTHER" id="PTHR11362">
    <property type="entry name" value="PHOSPHATIDYLETHANOLAMINE-BINDING PROTEIN"/>
    <property type="match status" value="1"/>
</dbReference>
<dbReference type="InterPro" id="IPR008914">
    <property type="entry name" value="PEBP"/>
</dbReference>
<reference evidence="2 3" key="1">
    <citation type="submission" date="2024-01" db="EMBL/GenBank/DDBJ databases">
        <title>A draft genome for the cacao thread blight pathogen Marasmiellus scandens.</title>
        <authorList>
            <person name="Baruah I.K."/>
            <person name="Leung J."/>
            <person name="Bukari Y."/>
            <person name="Amoako-Attah I."/>
            <person name="Meinhardt L.W."/>
            <person name="Bailey B.A."/>
            <person name="Cohen S.P."/>
        </authorList>
    </citation>
    <scope>NUCLEOTIDE SEQUENCE [LARGE SCALE GENOMIC DNA]</scope>
    <source>
        <strain evidence="2 3">GH-19</strain>
    </source>
</reference>
<evidence type="ECO:0000256" key="1">
    <source>
        <dbReference type="SAM" id="MobiDB-lite"/>
    </source>
</evidence>
<proteinExistence type="predicted"/>
<organism evidence="2 3">
    <name type="scientific">Marasmiellus scandens</name>
    <dbReference type="NCBI Taxonomy" id="2682957"/>
    <lineage>
        <taxon>Eukaryota</taxon>
        <taxon>Fungi</taxon>
        <taxon>Dikarya</taxon>
        <taxon>Basidiomycota</taxon>
        <taxon>Agaricomycotina</taxon>
        <taxon>Agaricomycetes</taxon>
        <taxon>Agaricomycetidae</taxon>
        <taxon>Agaricales</taxon>
        <taxon>Marasmiineae</taxon>
        <taxon>Omphalotaceae</taxon>
        <taxon>Marasmiellus</taxon>
    </lineage>
</organism>
<dbReference type="InterPro" id="IPR036610">
    <property type="entry name" value="PEBP-like_sf"/>
</dbReference>
<dbReference type="SUPFAM" id="SSF49777">
    <property type="entry name" value="PEBP-like"/>
    <property type="match status" value="1"/>
</dbReference>
<feature type="region of interest" description="Disordered" evidence="1">
    <location>
        <begin position="26"/>
        <end position="99"/>
    </location>
</feature>
<dbReference type="EMBL" id="JBANRG010000003">
    <property type="protein sequence ID" value="KAK7468389.1"/>
    <property type="molecule type" value="Genomic_DNA"/>
</dbReference>
<keyword evidence="3" id="KW-1185">Reference proteome</keyword>
<dbReference type="InterPro" id="IPR035810">
    <property type="entry name" value="PEBP_euk"/>
</dbReference>
<dbReference type="Gene3D" id="3.90.280.10">
    <property type="entry name" value="PEBP-like"/>
    <property type="match status" value="1"/>
</dbReference>
<evidence type="ECO:0000313" key="3">
    <source>
        <dbReference type="Proteomes" id="UP001498398"/>
    </source>
</evidence>
<dbReference type="GO" id="GO:0005840">
    <property type="term" value="C:ribosome"/>
    <property type="evidence" value="ECO:0007669"/>
    <property type="project" value="UniProtKB-KW"/>
</dbReference>
<keyword evidence="2" id="KW-0687">Ribonucleoprotein</keyword>